<proteinExistence type="predicted"/>
<evidence type="ECO:0000259" key="1">
    <source>
        <dbReference type="PROSITE" id="PS50043"/>
    </source>
</evidence>
<dbReference type="SUPFAM" id="SSF46894">
    <property type="entry name" value="C-terminal effector domain of the bipartite response regulators"/>
    <property type="match status" value="1"/>
</dbReference>
<keyword evidence="3" id="KW-1185">Reference proteome</keyword>
<dbReference type="EMBL" id="QJTI01000036">
    <property type="protein sequence ID" value="PYE99900.1"/>
    <property type="molecule type" value="Genomic_DNA"/>
</dbReference>
<evidence type="ECO:0000313" key="2">
    <source>
        <dbReference type="EMBL" id="PYE99900.1"/>
    </source>
</evidence>
<dbReference type="PROSITE" id="PS50043">
    <property type="entry name" value="HTH_LUXR_2"/>
    <property type="match status" value="1"/>
</dbReference>
<dbReference type="Gene3D" id="1.10.10.10">
    <property type="entry name" value="Winged helix-like DNA-binding domain superfamily/Winged helix DNA-binding domain"/>
    <property type="match status" value="1"/>
</dbReference>
<dbReference type="SMART" id="SM00421">
    <property type="entry name" value="HTH_LUXR"/>
    <property type="match status" value="1"/>
</dbReference>
<evidence type="ECO:0000313" key="3">
    <source>
        <dbReference type="Proteomes" id="UP000248148"/>
    </source>
</evidence>
<protein>
    <submittedName>
        <fullName evidence="2">DNA-binding CsgD family transcriptional regulator</fullName>
    </submittedName>
</protein>
<organism evidence="2 3">
    <name type="scientific">Rhodopseudomonas faecalis</name>
    <dbReference type="NCBI Taxonomy" id="99655"/>
    <lineage>
        <taxon>Bacteria</taxon>
        <taxon>Pseudomonadati</taxon>
        <taxon>Pseudomonadota</taxon>
        <taxon>Alphaproteobacteria</taxon>
        <taxon>Hyphomicrobiales</taxon>
        <taxon>Nitrobacteraceae</taxon>
        <taxon>Rhodopseudomonas</taxon>
    </lineage>
</organism>
<dbReference type="Pfam" id="PF00196">
    <property type="entry name" value="GerE"/>
    <property type="match status" value="1"/>
</dbReference>
<comment type="caution">
    <text evidence="2">The sequence shown here is derived from an EMBL/GenBank/DDBJ whole genome shotgun (WGS) entry which is preliminary data.</text>
</comment>
<name>A0A318TAT8_9BRAD</name>
<dbReference type="PRINTS" id="PR00038">
    <property type="entry name" value="HTHLUXR"/>
</dbReference>
<sequence length="231" mass="24571">MLRKISDASQTPTRTPDDDITVLQTDRRVLSGALDALSIHTIILDRSGHCSHVSPQAKTLLSQSGVLTIRKDQLRRTPSSRAIADCRCAAGPIDIDLDLQPCLDCVTRSAATADANSTTCSVSVTGDDGLCTHLRLSPIPVGAQNGAADAAALLVIEPPSMSNAAELQPDAALLLTPAEREVATELLSGRRPAEIAQRRNVTIDTIRSQIKRIYAKLGVSGLVEFMASARR</sequence>
<gene>
    <name evidence="2" type="ORF">BJ122_1364</name>
</gene>
<dbReference type="Proteomes" id="UP000248148">
    <property type="component" value="Unassembled WGS sequence"/>
</dbReference>
<dbReference type="InterPro" id="IPR000792">
    <property type="entry name" value="Tscrpt_reg_LuxR_C"/>
</dbReference>
<dbReference type="GO" id="GO:0006355">
    <property type="term" value="P:regulation of DNA-templated transcription"/>
    <property type="evidence" value="ECO:0007669"/>
    <property type="project" value="InterPro"/>
</dbReference>
<accession>A0A318TAT8</accession>
<keyword evidence="2" id="KW-0238">DNA-binding</keyword>
<dbReference type="InterPro" id="IPR016032">
    <property type="entry name" value="Sig_transdc_resp-reg_C-effctor"/>
</dbReference>
<dbReference type="GO" id="GO:0003677">
    <property type="term" value="F:DNA binding"/>
    <property type="evidence" value="ECO:0007669"/>
    <property type="project" value="UniProtKB-KW"/>
</dbReference>
<dbReference type="CDD" id="cd06170">
    <property type="entry name" value="LuxR_C_like"/>
    <property type="match status" value="1"/>
</dbReference>
<reference evidence="2 3" key="1">
    <citation type="submission" date="2018-06" db="EMBL/GenBank/DDBJ databases">
        <title>Genomic Encyclopedia of Archaeal and Bacterial Type Strains, Phase II (KMG-II): from individual species to whole genera.</title>
        <authorList>
            <person name="Goeker M."/>
        </authorList>
    </citation>
    <scope>NUCLEOTIDE SEQUENCE [LARGE SCALE GENOMIC DNA]</scope>
    <source>
        <strain evidence="2 3">JCM 11668</strain>
    </source>
</reference>
<dbReference type="AlphaFoldDB" id="A0A318TAT8"/>
<dbReference type="InterPro" id="IPR036388">
    <property type="entry name" value="WH-like_DNA-bd_sf"/>
</dbReference>
<feature type="domain" description="HTH luxR-type" evidence="1">
    <location>
        <begin position="168"/>
        <end position="231"/>
    </location>
</feature>